<gene>
    <name evidence="2" type="ORF">PL8927_900087</name>
</gene>
<reference evidence="2" key="1">
    <citation type="submission" date="2019-10" db="EMBL/GenBank/DDBJ databases">
        <authorList>
            <consortium name="Genoscope - CEA"/>
            <person name="William W."/>
        </authorList>
    </citation>
    <scope>NUCLEOTIDE SEQUENCE [LARGE SCALE GENOMIC DNA]</scope>
    <source>
        <strain evidence="2">BBR_PRJEB10992</strain>
    </source>
</reference>
<keyword evidence="1" id="KW-0472">Membrane</keyword>
<evidence type="ECO:0000313" key="2">
    <source>
        <dbReference type="EMBL" id="VXD25771.1"/>
    </source>
</evidence>
<organism evidence="2 3">
    <name type="scientific">Planktothrix serta PCC 8927</name>
    <dbReference type="NCBI Taxonomy" id="671068"/>
    <lineage>
        <taxon>Bacteria</taxon>
        <taxon>Bacillati</taxon>
        <taxon>Cyanobacteriota</taxon>
        <taxon>Cyanophyceae</taxon>
        <taxon>Oscillatoriophycideae</taxon>
        <taxon>Oscillatoriales</taxon>
        <taxon>Microcoleaceae</taxon>
        <taxon>Planktothrix</taxon>
    </lineage>
</organism>
<protein>
    <submittedName>
        <fullName evidence="2">Uncharacterized protein</fullName>
    </submittedName>
</protein>
<comment type="caution">
    <text evidence="2">The sequence shown here is derived from an EMBL/GenBank/DDBJ whole genome shotgun (WGS) entry which is preliminary data.</text>
</comment>
<feature type="transmembrane region" description="Helical" evidence="1">
    <location>
        <begin position="66"/>
        <end position="84"/>
    </location>
</feature>
<feature type="transmembrane region" description="Helical" evidence="1">
    <location>
        <begin position="134"/>
        <end position="154"/>
    </location>
</feature>
<dbReference type="EMBL" id="CZCU02000169">
    <property type="protein sequence ID" value="VXD25771.1"/>
    <property type="molecule type" value="Genomic_DNA"/>
</dbReference>
<keyword evidence="1" id="KW-0812">Transmembrane</keyword>
<dbReference type="AlphaFoldDB" id="A0A7Z9BZN5"/>
<proteinExistence type="predicted"/>
<sequence length="155" mass="15949">MAGSETASKGIIGLLAVMGIAAIAGLVAGNRTGNWLGSVFGGCFGTIMGLMLGIILDALFRSRAKLGTGSLFGLVLGGWIGAWIGAGKKAMIRIIERMQPEVIIGAWGAIAVVAGVVAQMVAGEKLLASYNGFYTFLILAITSGLGFSFGWWLAH</sequence>
<name>A0A7Z9BZN5_9CYAN</name>
<feature type="transmembrane region" description="Helical" evidence="1">
    <location>
        <begin position="35"/>
        <end position="59"/>
    </location>
</feature>
<dbReference type="Proteomes" id="UP000184550">
    <property type="component" value="Unassembled WGS sequence"/>
</dbReference>
<evidence type="ECO:0000256" key="1">
    <source>
        <dbReference type="SAM" id="Phobius"/>
    </source>
</evidence>
<keyword evidence="1" id="KW-1133">Transmembrane helix</keyword>
<evidence type="ECO:0000313" key="3">
    <source>
        <dbReference type="Proteomes" id="UP000184550"/>
    </source>
</evidence>
<keyword evidence="3" id="KW-1185">Reference proteome</keyword>
<feature type="transmembrane region" description="Helical" evidence="1">
    <location>
        <begin position="104"/>
        <end position="122"/>
    </location>
</feature>
<feature type="transmembrane region" description="Helical" evidence="1">
    <location>
        <begin position="12"/>
        <end position="29"/>
    </location>
</feature>
<accession>A0A7Z9BZN5</accession>
<dbReference type="OrthoDB" id="9779889at2"/>